<dbReference type="PANTHER" id="PTHR10408">
    <property type="entry name" value="STEROL O-ACYLTRANSFERASE"/>
    <property type="match status" value="1"/>
</dbReference>
<dbReference type="AlphaFoldDB" id="A0A075B4F9"/>
<keyword evidence="8 11" id="KW-0472">Membrane</keyword>
<comment type="function">
    <text evidence="10">Sterol O-acyltransferase that catalyzes the formation of stery esters.</text>
</comment>
<comment type="pathway">
    <text evidence="2">Lipid metabolism.</text>
</comment>
<evidence type="ECO:0000256" key="9">
    <source>
        <dbReference type="ARBA" id="ARBA00023315"/>
    </source>
</evidence>
<feature type="transmembrane region" description="Helical" evidence="13">
    <location>
        <begin position="118"/>
        <end position="138"/>
    </location>
</feature>
<dbReference type="EMBL" id="KE560660">
    <property type="protein sequence ID" value="EPZ36112.1"/>
    <property type="molecule type" value="Genomic_DNA"/>
</dbReference>
<accession>A0A075B4F9</accession>
<keyword evidence="9 11" id="KW-0012">Acyltransferase</keyword>
<comment type="similarity">
    <text evidence="3 11">Belongs to the membrane-bound acyltransferase family. Sterol o-acyltransferase subfamily.</text>
</comment>
<keyword evidence="7 13" id="KW-1133">Transmembrane helix</keyword>
<proteinExistence type="inferred from homology"/>
<dbReference type="OMA" id="RCHDYRR"/>
<evidence type="ECO:0000313" key="14">
    <source>
        <dbReference type="EMBL" id="EPZ36112.1"/>
    </source>
</evidence>
<dbReference type="PANTHER" id="PTHR10408:SF7">
    <property type="entry name" value="DIACYLGLYCEROL O-ACYLTRANSFERASE 1"/>
    <property type="match status" value="1"/>
</dbReference>
<dbReference type="HOGENOM" id="CLU_018190_3_0_1"/>
<evidence type="ECO:0000256" key="12">
    <source>
        <dbReference type="PIRSR" id="PIRSR000439-1"/>
    </source>
</evidence>
<keyword evidence="5 13" id="KW-0812">Transmembrane</keyword>
<feature type="transmembrane region" description="Helical" evidence="13">
    <location>
        <begin position="273"/>
        <end position="292"/>
    </location>
</feature>
<dbReference type="OrthoDB" id="10039049at2759"/>
<comment type="subcellular location">
    <subcellularLocation>
        <location evidence="1 11">Endoplasmic reticulum membrane</location>
        <topology evidence="1 11">Multi-pass membrane protein</topology>
    </subcellularLocation>
</comment>
<dbReference type="PIRSF" id="PIRSF000439">
    <property type="entry name" value="Oat_ACAT_DAG_ARE"/>
    <property type="match status" value="1"/>
</dbReference>
<evidence type="ECO:0000256" key="4">
    <source>
        <dbReference type="ARBA" id="ARBA00022679"/>
    </source>
</evidence>
<evidence type="ECO:0000256" key="1">
    <source>
        <dbReference type="ARBA" id="ARBA00004477"/>
    </source>
</evidence>
<evidence type="ECO:0000256" key="10">
    <source>
        <dbReference type="ARBA" id="ARBA00023568"/>
    </source>
</evidence>
<sequence>MTRKRKPSTPPASKEPKPTSSYILKYRPVHTKVSHSLLSPDAPSPNFRGFINLMILVLFVANARLVIENFIKYGSLIGMPGRNISGRDYVVTINVVVYLVFSGLLSFVFEKVAVRVRIGWLIAVNCLGMLVVPMFVVWSMVEHAGLGIFVLMFSLTLFMKLVSYHLVNNECRMIRDKKIDGEMGYPDNINVKNFIDFICVPTLCYQLEYPRTDRVRKGYVLRRVVELISSLLMIHFLLEQYATPTVQNSLKPMVEKNVPMIIERLLKLSLSSLYIWLLMFYSFFHCYLGIFAELTRFGDREFYLDWWNARDVGTYWRQWNIPVHSWLKRHMYLPLRRRGISGIMCQIVVFLVSSLLHEIAVGIPTHVIQGWAFMGMIIQIPLIMITDMIQRIRPESHLGNYIFWMSFVILGQPMCVLLYYRGWYVKNELIN</sequence>
<evidence type="ECO:0000313" key="15">
    <source>
        <dbReference type="Proteomes" id="UP000030755"/>
    </source>
</evidence>
<feature type="transmembrane region" description="Helical" evidence="13">
    <location>
        <begin position="144"/>
        <end position="167"/>
    </location>
</feature>
<keyword evidence="6 11" id="KW-0256">Endoplasmic reticulum</keyword>
<evidence type="ECO:0000256" key="11">
    <source>
        <dbReference type="PIRNR" id="PIRNR000439"/>
    </source>
</evidence>
<dbReference type="GO" id="GO:0005789">
    <property type="term" value="C:endoplasmic reticulum membrane"/>
    <property type="evidence" value="ECO:0007669"/>
    <property type="project" value="UniProtKB-SubCell"/>
</dbReference>
<evidence type="ECO:0000256" key="8">
    <source>
        <dbReference type="ARBA" id="ARBA00023136"/>
    </source>
</evidence>
<feature type="transmembrane region" description="Helical" evidence="13">
    <location>
        <begin position="339"/>
        <end position="356"/>
    </location>
</feature>
<keyword evidence="15" id="KW-1185">Reference proteome</keyword>
<keyword evidence="4 11" id="KW-0808">Transferase</keyword>
<name>A0A075B4F9_ROZAC</name>
<evidence type="ECO:0000256" key="5">
    <source>
        <dbReference type="ARBA" id="ARBA00022692"/>
    </source>
</evidence>
<dbReference type="Pfam" id="PF03062">
    <property type="entry name" value="MBOAT"/>
    <property type="match status" value="1"/>
</dbReference>
<dbReference type="STRING" id="988480.A0A075B4F9"/>
<gene>
    <name evidence="14" type="ORF">O9G_005249</name>
</gene>
<dbReference type="Proteomes" id="UP000030755">
    <property type="component" value="Unassembled WGS sequence"/>
</dbReference>
<dbReference type="InterPro" id="IPR014371">
    <property type="entry name" value="Oat_ACAT_DAG_ARE"/>
</dbReference>
<feature type="transmembrane region" description="Helical" evidence="13">
    <location>
        <begin position="220"/>
        <end position="238"/>
    </location>
</feature>
<feature type="active site" evidence="12">
    <location>
        <position position="357"/>
    </location>
</feature>
<evidence type="ECO:0000256" key="7">
    <source>
        <dbReference type="ARBA" id="ARBA00022989"/>
    </source>
</evidence>
<organism evidence="14 15">
    <name type="scientific">Rozella allomycis (strain CSF55)</name>
    <dbReference type="NCBI Taxonomy" id="988480"/>
    <lineage>
        <taxon>Eukaryota</taxon>
        <taxon>Fungi</taxon>
        <taxon>Fungi incertae sedis</taxon>
        <taxon>Cryptomycota</taxon>
        <taxon>Cryptomycota incertae sedis</taxon>
        <taxon>Rozella</taxon>
    </lineage>
</organism>
<evidence type="ECO:0000256" key="3">
    <source>
        <dbReference type="ARBA" id="ARBA00009010"/>
    </source>
</evidence>
<dbReference type="GO" id="GO:0019432">
    <property type="term" value="P:triglyceride biosynthetic process"/>
    <property type="evidence" value="ECO:0007669"/>
    <property type="project" value="TreeGrafter"/>
</dbReference>
<evidence type="ECO:0000256" key="6">
    <source>
        <dbReference type="ARBA" id="ARBA00022824"/>
    </source>
</evidence>
<evidence type="ECO:0000256" key="13">
    <source>
        <dbReference type="SAM" id="Phobius"/>
    </source>
</evidence>
<feature type="transmembrane region" description="Helical" evidence="13">
    <location>
        <begin position="401"/>
        <end position="420"/>
    </location>
</feature>
<dbReference type="InterPro" id="IPR004299">
    <property type="entry name" value="MBOAT_fam"/>
</dbReference>
<protein>
    <recommendedName>
        <fullName evidence="11">O-acyltransferase</fullName>
    </recommendedName>
</protein>
<feature type="transmembrane region" description="Helical" evidence="13">
    <location>
        <begin position="89"/>
        <end position="109"/>
    </location>
</feature>
<dbReference type="GO" id="GO:0004144">
    <property type="term" value="F:diacylglycerol O-acyltransferase activity"/>
    <property type="evidence" value="ECO:0007669"/>
    <property type="project" value="TreeGrafter"/>
</dbReference>
<reference evidence="14 15" key="1">
    <citation type="journal article" date="2013" name="Curr. Biol.">
        <title>Shared signatures of parasitism and phylogenomics unite Cryptomycota and microsporidia.</title>
        <authorList>
            <person name="James T.Y."/>
            <person name="Pelin A."/>
            <person name="Bonen L."/>
            <person name="Ahrendt S."/>
            <person name="Sain D."/>
            <person name="Corradi N."/>
            <person name="Stajich J.E."/>
        </authorList>
    </citation>
    <scope>NUCLEOTIDE SEQUENCE [LARGE SCALE GENOMIC DNA]</scope>
    <source>
        <strain evidence="14 15">CSF55</strain>
    </source>
</reference>
<feature type="transmembrane region" description="Helical" evidence="13">
    <location>
        <begin position="49"/>
        <end position="67"/>
    </location>
</feature>
<feature type="transmembrane region" description="Helical" evidence="13">
    <location>
        <begin position="368"/>
        <end position="389"/>
    </location>
</feature>
<evidence type="ECO:0000256" key="2">
    <source>
        <dbReference type="ARBA" id="ARBA00005189"/>
    </source>
</evidence>